<dbReference type="InterPro" id="IPR015267">
    <property type="entry name" value="PPP4R2"/>
</dbReference>
<comment type="caution">
    <text evidence="3">The sequence shown here is derived from an EMBL/GenBank/DDBJ whole genome shotgun (WGS) entry which is preliminary data.</text>
</comment>
<proteinExistence type="inferred from homology"/>
<dbReference type="AlphaFoldDB" id="A0A9P7US28"/>
<organism evidence="3 4">
    <name type="scientific">Marasmius oreades</name>
    <name type="common">fairy-ring Marasmius</name>
    <dbReference type="NCBI Taxonomy" id="181124"/>
    <lineage>
        <taxon>Eukaryota</taxon>
        <taxon>Fungi</taxon>
        <taxon>Dikarya</taxon>
        <taxon>Basidiomycota</taxon>
        <taxon>Agaricomycotina</taxon>
        <taxon>Agaricomycetes</taxon>
        <taxon>Agaricomycetidae</taxon>
        <taxon>Agaricales</taxon>
        <taxon>Marasmiineae</taxon>
        <taxon>Marasmiaceae</taxon>
        <taxon>Marasmius</taxon>
    </lineage>
</organism>
<feature type="region of interest" description="Disordered" evidence="2">
    <location>
        <begin position="198"/>
        <end position="264"/>
    </location>
</feature>
<dbReference type="EMBL" id="CM032185">
    <property type="protein sequence ID" value="KAG7092387.1"/>
    <property type="molecule type" value="Genomic_DNA"/>
</dbReference>
<dbReference type="GO" id="GO:0005737">
    <property type="term" value="C:cytoplasm"/>
    <property type="evidence" value="ECO:0007669"/>
    <property type="project" value="TreeGrafter"/>
</dbReference>
<dbReference type="OrthoDB" id="341898at2759"/>
<comment type="similarity">
    <text evidence="1">Belongs to the PPP4R2 family.</text>
</comment>
<dbReference type="RefSeq" id="XP_043008857.1">
    <property type="nucleotide sequence ID" value="XM_043153573.1"/>
</dbReference>
<feature type="compositionally biased region" description="Polar residues" evidence="2">
    <location>
        <begin position="202"/>
        <end position="226"/>
    </location>
</feature>
<dbReference type="Pfam" id="PF09184">
    <property type="entry name" value="PPP4R2"/>
    <property type="match status" value="1"/>
</dbReference>
<dbReference type="GO" id="GO:0030289">
    <property type="term" value="C:protein phosphatase 4 complex"/>
    <property type="evidence" value="ECO:0007669"/>
    <property type="project" value="InterPro"/>
</dbReference>
<reference evidence="3" key="1">
    <citation type="journal article" date="2021" name="Genome Biol. Evol.">
        <title>The assembled and annotated genome of the fairy-ring fungus Marasmius oreades.</title>
        <authorList>
            <person name="Hiltunen M."/>
            <person name="Ament-Velasquez S.L."/>
            <person name="Johannesson H."/>
        </authorList>
    </citation>
    <scope>NUCLEOTIDE SEQUENCE</scope>
    <source>
        <strain evidence="3">03SP1</strain>
    </source>
</reference>
<gene>
    <name evidence="3" type="ORF">E1B28_008744</name>
</gene>
<evidence type="ECO:0000256" key="2">
    <source>
        <dbReference type="SAM" id="MobiDB-lite"/>
    </source>
</evidence>
<name>A0A9P7US28_9AGAR</name>
<evidence type="ECO:0000256" key="1">
    <source>
        <dbReference type="ARBA" id="ARBA00009207"/>
    </source>
</evidence>
<evidence type="ECO:0000313" key="4">
    <source>
        <dbReference type="Proteomes" id="UP001049176"/>
    </source>
</evidence>
<dbReference type="Proteomes" id="UP001049176">
    <property type="component" value="Chromosome 5"/>
</dbReference>
<evidence type="ECO:0000313" key="3">
    <source>
        <dbReference type="EMBL" id="KAG7092387.1"/>
    </source>
</evidence>
<dbReference type="PANTHER" id="PTHR16487">
    <property type="entry name" value="PPP4R2-RELATED PROTEIN"/>
    <property type="match status" value="1"/>
</dbReference>
<dbReference type="GeneID" id="66077820"/>
<feature type="region of interest" description="Disordered" evidence="2">
    <location>
        <begin position="317"/>
        <end position="336"/>
    </location>
</feature>
<keyword evidence="4" id="KW-1185">Reference proteome</keyword>
<dbReference type="PANTHER" id="PTHR16487:SF0">
    <property type="entry name" value="PROTEIN PHOSPHATASE 4 REGULATORY SUBUNIT 2-RELATED"/>
    <property type="match status" value="1"/>
</dbReference>
<sequence length="336" mass="37081">MIPSTYGPIQAKIRYCGMNWQNSVVLDEGKRHGGFIMPDPNNSTAAPLPEHEDVLATIASTDSVDIEWDKLRDILKHKISENISLFQENQEPPPPPPAFVPTPLQSGGLKLPPFPPRRQSPLASFEIPVNYMNDEQAARMKQYIFDQLDQFESNPPFTIQRVCELCIEPKKHYKAIGKYLRAVEKSLLVTSTWDSFPPLQESDLSTSTRSLTVSASNTQSTPSTPLFSPIPFLHTDARRSKSRSPPPSPLNLAVSGGPEPLETRSLGLGLVDELDAPGPGHMSEHPTALSAVTSVEEKREVAPIVESLESRFVKAEVSMDSEDSMAVDENKENARS</sequence>
<evidence type="ECO:0008006" key="5">
    <source>
        <dbReference type="Google" id="ProtNLM"/>
    </source>
</evidence>
<protein>
    <recommendedName>
        <fullName evidence="5">PPP4R2-domain-containing protein</fullName>
    </recommendedName>
</protein>
<dbReference type="GO" id="GO:0019888">
    <property type="term" value="F:protein phosphatase regulator activity"/>
    <property type="evidence" value="ECO:0007669"/>
    <property type="project" value="InterPro"/>
</dbReference>
<dbReference type="GO" id="GO:0005634">
    <property type="term" value="C:nucleus"/>
    <property type="evidence" value="ECO:0007669"/>
    <property type="project" value="TreeGrafter"/>
</dbReference>
<accession>A0A9P7US28</accession>
<dbReference type="KEGG" id="more:E1B28_008744"/>